<keyword evidence="10 13" id="KW-0411">Iron-sulfur</keyword>
<comment type="cofactor">
    <cofactor evidence="13">
        <name>Mg(2+)</name>
        <dbReference type="ChEBI" id="CHEBI:18420"/>
    </cofactor>
    <cofactor evidence="13">
        <name>Mn(2+)</name>
        <dbReference type="ChEBI" id="CHEBI:29035"/>
    </cofactor>
    <text evidence="13">Mg(2+) or Mn(2+) required for ssDNA cleavage activity.</text>
</comment>
<dbReference type="AlphaFoldDB" id="A0A1X9SLB2"/>
<dbReference type="EC" id="3.1.12.1" evidence="3 13"/>
<accession>A0A1X9SLB2</accession>
<proteinExistence type="inferred from homology"/>
<dbReference type="InterPro" id="IPR022765">
    <property type="entry name" value="Dna2/Cas4_DUF83"/>
</dbReference>
<dbReference type="PANTHER" id="PTHR36531">
    <property type="entry name" value="CRISPR-ASSOCIATED EXONUCLEASE CAS4"/>
    <property type="match status" value="1"/>
</dbReference>
<feature type="domain" description="DUF83" evidence="14">
    <location>
        <begin position="5"/>
        <end position="184"/>
    </location>
</feature>
<evidence type="ECO:0000256" key="11">
    <source>
        <dbReference type="ARBA" id="ARBA00023118"/>
    </source>
</evidence>
<evidence type="ECO:0000256" key="6">
    <source>
        <dbReference type="ARBA" id="ARBA00022723"/>
    </source>
</evidence>
<dbReference type="InterPro" id="IPR011604">
    <property type="entry name" value="PDDEXK-like_dom_sf"/>
</dbReference>
<evidence type="ECO:0000259" key="14">
    <source>
        <dbReference type="Pfam" id="PF01930"/>
    </source>
</evidence>
<keyword evidence="8 13" id="KW-0269">Exonuclease</keyword>
<reference evidence="16" key="1">
    <citation type="journal article" date="2017" name="Genome Biol. Evol.">
        <title>Comparative Genomic Analysis Identifies a Campylobacter Clade Deficient in Selenium Metabolism.</title>
        <authorList>
            <person name="Miller W.G."/>
            <person name="Yee E."/>
            <person name="Lopes B.S."/>
            <person name="Chapman M.H."/>
            <person name="Huynh S."/>
            <person name="Bono J.L."/>
            <person name="Parker C.T."/>
            <person name="Strachan N.J.C."/>
            <person name="Forbes K.J."/>
        </authorList>
    </citation>
    <scope>NUCLEOTIDE SEQUENCE [LARGE SCALE GENOMIC DNA]</scope>
    <source>
        <strain evidence="16">NCTC 13004</strain>
    </source>
</reference>
<dbReference type="KEGG" id="clx:CLAN_0271"/>
<dbReference type="PANTHER" id="PTHR36531:SF6">
    <property type="entry name" value="DNA REPLICATION ATP-DEPENDENT HELICASE_NUCLEASE DNA2"/>
    <property type="match status" value="1"/>
</dbReference>
<dbReference type="GO" id="GO:0046872">
    <property type="term" value="F:metal ion binding"/>
    <property type="evidence" value="ECO:0007669"/>
    <property type="project" value="UniProtKB-KW"/>
</dbReference>
<evidence type="ECO:0000256" key="1">
    <source>
        <dbReference type="ARBA" id="ARBA00001966"/>
    </source>
</evidence>
<evidence type="ECO:0000313" key="16">
    <source>
        <dbReference type="Proteomes" id="UP000202031"/>
    </source>
</evidence>
<dbReference type="RefSeq" id="WP_100590404.1">
    <property type="nucleotide sequence ID" value="NZ_CP015578.1"/>
</dbReference>
<evidence type="ECO:0000256" key="2">
    <source>
        <dbReference type="ARBA" id="ARBA00009189"/>
    </source>
</evidence>
<keyword evidence="7 13" id="KW-0378">Hydrolase</keyword>
<evidence type="ECO:0000256" key="5">
    <source>
        <dbReference type="ARBA" id="ARBA00022722"/>
    </source>
</evidence>
<evidence type="ECO:0000313" key="15">
    <source>
        <dbReference type="EMBL" id="ARQ97041.1"/>
    </source>
</evidence>
<comment type="function">
    <text evidence="13">CRISPR (clustered regularly interspaced short palindromic repeat) is an adaptive immune system that provides protection against mobile genetic elements (viruses, transposable elements and conjugative plasmids). CRISPR clusters contain sequences complementary to antecedent mobile elements and target invading nucleic acids. CRISPR clusters are transcribed and processed into CRISPR RNA (crRNA).</text>
</comment>
<dbReference type="GO" id="GO:0051536">
    <property type="term" value="F:iron-sulfur cluster binding"/>
    <property type="evidence" value="ECO:0007669"/>
    <property type="project" value="UniProtKB-KW"/>
</dbReference>
<keyword evidence="5 13" id="KW-0540">Nuclease</keyword>
<evidence type="ECO:0000256" key="9">
    <source>
        <dbReference type="ARBA" id="ARBA00023004"/>
    </source>
</evidence>
<sequence>MILVSHIRQFIFCPRIFYFYNFCHFSPKYPEYVKHGSEFHAYQDELFKSRKFLKFRLNFKKAHKNLYLENEKFGGVLDLVFECDDEIIVVEFKNQSKPILSKGAKMQLIAYSKLASKHFKKPFHRVILCYSNNLKFKIFEIYKEDLAYFDKTLTQIQDLLEKGYFPQSSASITACAQCEFKNYCDDRE</sequence>
<evidence type="ECO:0000256" key="12">
    <source>
        <dbReference type="ARBA" id="ARBA00023211"/>
    </source>
</evidence>
<dbReference type="GeneID" id="46920743"/>
<comment type="similarity">
    <text evidence="2 13">Belongs to the CRISPR-associated exonuclease Cas4 family.</text>
</comment>
<name>A0A1X9SLB2_9BACT</name>
<dbReference type="GO" id="GO:0004527">
    <property type="term" value="F:exonuclease activity"/>
    <property type="evidence" value="ECO:0007669"/>
    <property type="project" value="UniProtKB-KW"/>
</dbReference>
<dbReference type="Gene3D" id="3.90.320.10">
    <property type="match status" value="1"/>
</dbReference>
<dbReference type="NCBIfam" id="TIGR00372">
    <property type="entry name" value="cas4"/>
    <property type="match status" value="1"/>
</dbReference>
<dbReference type="EMBL" id="CP015578">
    <property type="protein sequence ID" value="ARQ97041.1"/>
    <property type="molecule type" value="Genomic_DNA"/>
</dbReference>
<keyword evidence="9 13" id="KW-0408">Iron</keyword>
<keyword evidence="11 13" id="KW-0051">Antiviral defense</keyword>
<dbReference type="InterPro" id="IPR051827">
    <property type="entry name" value="Cas4_exonuclease"/>
</dbReference>
<keyword evidence="6 13" id="KW-0479">Metal-binding</keyword>
<keyword evidence="12 13" id="KW-0464">Manganese</keyword>
<evidence type="ECO:0000256" key="4">
    <source>
        <dbReference type="ARBA" id="ARBA00020049"/>
    </source>
</evidence>
<dbReference type="InterPro" id="IPR013343">
    <property type="entry name" value="CRISPR-assoc_prot_Cas4"/>
</dbReference>
<dbReference type="Pfam" id="PF01930">
    <property type="entry name" value="Cas_Cas4"/>
    <property type="match status" value="1"/>
</dbReference>
<dbReference type="GO" id="GO:0051607">
    <property type="term" value="P:defense response to virus"/>
    <property type="evidence" value="ECO:0007669"/>
    <property type="project" value="UniProtKB-KW"/>
</dbReference>
<dbReference type="Proteomes" id="UP000202031">
    <property type="component" value="Chromosome"/>
</dbReference>
<gene>
    <name evidence="15" type="primary">cas4</name>
    <name evidence="15" type="ORF">CLAN_0271</name>
</gene>
<protein>
    <recommendedName>
        <fullName evidence="4 13">CRISPR-associated exonuclease Cas4</fullName>
        <ecNumber evidence="3 13">3.1.12.1</ecNumber>
    </recommendedName>
</protein>
<evidence type="ECO:0000256" key="7">
    <source>
        <dbReference type="ARBA" id="ARBA00022801"/>
    </source>
</evidence>
<comment type="cofactor">
    <cofactor evidence="13">
        <name>iron-sulfur cluster</name>
        <dbReference type="ChEBI" id="CHEBI:30408"/>
    </cofactor>
</comment>
<evidence type="ECO:0000256" key="3">
    <source>
        <dbReference type="ARBA" id="ARBA00012768"/>
    </source>
</evidence>
<organism evidence="15 16">
    <name type="scientific">Campylobacter lanienae NCTC 13004</name>
    <dbReference type="NCBI Taxonomy" id="1031753"/>
    <lineage>
        <taxon>Bacteria</taxon>
        <taxon>Pseudomonadati</taxon>
        <taxon>Campylobacterota</taxon>
        <taxon>Epsilonproteobacteria</taxon>
        <taxon>Campylobacterales</taxon>
        <taxon>Campylobacteraceae</taxon>
        <taxon>Campylobacter</taxon>
    </lineage>
</organism>
<comment type="cofactor">
    <cofactor evidence="1">
        <name>[4Fe-4S] cluster</name>
        <dbReference type="ChEBI" id="CHEBI:49883"/>
    </cofactor>
</comment>
<evidence type="ECO:0000256" key="10">
    <source>
        <dbReference type="ARBA" id="ARBA00023014"/>
    </source>
</evidence>
<evidence type="ECO:0000256" key="8">
    <source>
        <dbReference type="ARBA" id="ARBA00022839"/>
    </source>
</evidence>
<evidence type="ECO:0000256" key="13">
    <source>
        <dbReference type="RuleBase" id="RU365022"/>
    </source>
</evidence>